<dbReference type="GO" id="GO:0003723">
    <property type="term" value="F:RNA binding"/>
    <property type="evidence" value="ECO:0007669"/>
    <property type="project" value="TreeGrafter"/>
</dbReference>
<dbReference type="GO" id="GO:0005730">
    <property type="term" value="C:nucleolus"/>
    <property type="evidence" value="ECO:0007669"/>
    <property type="project" value="UniProtKB-SubCell"/>
</dbReference>
<dbReference type="OrthoDB" id="431825at2759"/>
<evidence type="ECO:0000259" key="7">
    <source>
        <dbReference type="Pfam" id="PF25121"/>
    </source>
</evidence>
<feature type="compositionally biased region" description="Basic and acidic residues" evidence="5">
    <location>
        <begin position="540"/>
        <end position="554"/>
    </location>
</feature>
<organism evidence="8 9">
    <name type="scientific">Paxillus rubicundulus Ve08.2h10</name>
    <dbReference type="NCBI Taxonomy" id="930991"/>
    <lineage>
        <taxon>Eukaryota</taxon>
        <taxon>Fungi</taxon>
        <taxon>Dikarya</taxon>
        <taxon>Basidiomycota</taxon>
        <taxon>Agaricomycotina</taxon>
        <taxon>Agaricomycetes</taxon>
        <taxon>Agaricomycetidae</taxon>
        <taxon>Boletales</taxon>
        <taxon>Paxilineae</taxon>
        <taxon>Paxillaceae</taxon>
        <taxon>Paxillus</taxon>
    </lineage>
</organism>
<accession>A0A0D0DYJ0</accession>
<gene>
    <name evidence="8" type="ORF">PAXRUDRAFT_830589</name>
</gene>
<dbReference type="GO" id="GO:0006364">
    <property type="term" value="P:rRNA processing"/>
    <property type="evidence" value="ECO:0007669"/>
    <property type="project" value="InterPro"/>
</dbReference>
<dbReference type="PANTHER" id="PTHR12202:SF0">
    <property type="entry name" value="ESF1 HOMOLOG"/>
    <property type="match status" value="1"/>
</dbReference>
<evidence type="ECO:0008006" key="10">
    <source>
        <dbReference type="Google" id="ProtNLM"/>
    </source>
</evidence>
<evidence type="ECO:0000256" key="3">
    <source>
        <dbReference type="ARBA" id="ARBA00023054"/>
    </source>
</evidence>
<protein>
    <recommendedName>
        <fullName evidence="10">NUC153 domain-containing protein</fullName>
    </recommendedName>
</protein>
<feature type="compositionally biased region" description="Basic and acidic residues" evidence="5">
    <location>
        <begin position="761"/>
        <end position="771"/>
    </location>
</feature>
<feature type="compositionally biased region" description="Acidic residues" evidence="5">
    <location>
        <begin position="486"/>
        <end position="498"/>
    </location>
</feature>
<comment type="similarity">
    <text evidence="2">Belongs to the ESF1 family.</text>
</comment>
<evidence type="ECO:0000313" key="9">
    <source>
        <dbReference type="Proteomes" id="UP000054538"/>
    </source>
</evidence>
<reference evidence="9" key="2">
    <citation type="submission" date="2015-01" db="EMBL/GenBank/DDBJ databases">
        <title>Evolutionary Origins and Diversification of the Mycorrhizal Mutualists.</title>
        <authorList>
            <consortium name="DOE Joint Genome Institute"/>
            <consortium name="Mycorrhizal Genomics Consortium"/>
            <person name="Kohler A."/>
            <person name="Kuo A."/>
            <person name="Nagy L.G."/>
            <person name="Floudas D."/>
            <person name="Copeland A."/>
            <person name="Barry K.W."/>
            <person name="Cichocki N."/>
            <person name="Veneault-Fourrey C."/>
            <person name="LaButti K."/>
            <person name="Lindquist E.A."/>
            <person name="Lipzen A."/>
            <person name="Lundell T."/>
            <person name="Morin E."/>
            <person name="Murat C."/>
            <person name="Riley R."/>
            <person name="Ohm R."/>
            <person name="Sun H."/>
            <person name="Tunlid A."/>
            <person name="Henrissat B."/>
            <person name="Grigoriev I.V."/>
            <person name="Hibbett D.S."/>
            <person name="Martin F."/>
        </authorList>
    </citation>
    <scope>NUCLEOTIDE SEQUENCE [LARGE SCALE GENOMIC DNA]</scope>
    <source>
        <strain evidence="9">Ve08.2h10</strain>
    </source>
</reference>
<feature type="domain" description="NUC153" evidence="6">
    <location>
        <begin position="706"/>
        <end position="733"/>
    </location>
</feature>
<dbReference type="Pfam" id="PF08159">
    <property type="entry name" value="NUC153"/>
    <property type="match status" value="1"/>
</dbReference>
<dbReference type="InParanoid" id="A0A0D0DYJ0"/>
<comment type="subcellular location">
    <subcellularLocation>
        <location evidence="1">Nucleus</location>
        <location evidence="1">Nucleolus</location>
    </subcellularLocation>
</comment>
<feature type="compositionally biased region" description="Basic and acidic residues" evidence="5">
    <location>
        <begin position="1"/>
        <end position="15"/>
    </location>
</feature>
<feature type="domain" description="ESF1 RRM" evidence="7">
    <location>
        <begin position="196"/>
        <end position="378"/>
    </location>
</feature>
<evidence type="ECO:0000256" key="5">
    <source>
        <dbReference type="SAM" id="MobiDB-lite"/>
    </source>
</evidence>
<evidence type="ECO:0000259" key="6">
    <source>
        <dbReference type="Pfam" id="PF08159"/>
    </source>
</evidence>
<evidence type="ECO:0000256" key="4">
    <source>
        <dbReference type="ARBA" id="ARBA00023242"/>
    </source>
</evidence>
<dbReference type="HOGENOM" id="CLU_010564_0_0_1"/>
<sequence length="796" mass="89624">MSDPRFARFKSDPRFRRPKKHQSKVVVDERFKDLLEDAKKGKGKGKKRNSARVDKYGRKVPETQERDDLRRFYRLEGEEGDTGGVDGEKTKKDTPAVAPVVDYARGTVLMESSDEEDQGSKHVSEEEDSDSDEGGFITLGDDPSQSKKSRSKHPIEDDDDLEVDLDENTIETLDAQVAAYAKSVPERKAEPDVQKTRRLAVVNLDWDYVRAVHLYKIISSLVSPTAPLASATADTRIHPHRQKPAVNNGGAIVARGKILSVRVYPSEFGKKRMTREEKEGPPAEVFKKKRGEEEEEINEKTIYETGTGEDYDEDALRTYQLERLRYYYAIVECDTVEAAAHVYNELEGTELERSANVFDLSFVPDEMVFDDEPRDQATELPNAPYRAVEFVTDALRHSKVKLTWDEDDAERNHLTRRPLTKKEIEEADFRAYVASSSSSEGESENENGNTKRNKTGEHGKKKAAKDKGSSKAAERDKLRALLLGGNDDDLPEGWGEDPFDGKAEKLKRKGGNGKSRREDEKEESGVDMQITFMPGLSEAKNADDENTLERYQRKMKEKRKKRKEEAKVRVGAESSEDDREDGKRGKKSAGSALDDEFFGAESDSDRERDASLNQAGKKSKKPKKDRDSSLAPTPRQPSTKAELALLAASDDPRGKSAHFDMKAVLKAEKQSKSKKLRHKSKKRATDGDADDGPNETQNDFVIDVKDDRFTAIHEDHQFAIDPSNPHFKKTKSMAALLDERSKRKTSRRGRSDNSALYSRGAAREGDHDRSLHSLVESVKRKSAAVDQRGVGKRRKL</sequence>
<feature type="compositionally biased region" description="Basic residues" evidence="5">
    <location>
        <begin position="672"/>
        <end position="682"/>
    </location>
</feature>
<dbReference type="Proteomes" id="UP000054538">
    <property type="component" value="Unassembled WGS sequence"/>
</dbReference>
<dbReference type="PANTHER" id="PTHR12202">
    <property type="entry name" value="ESF1 HOMOLOG"/>
    <property type="match status" value="1"/>
</dbReference>
<dbReference type="InterPro" id="IPR056750">
    <property type="entry name" value="RRM_ESF1"/>
</dbReference>
<dbReference type="AlphaFoldDB" id="A0A0D0DYJ0"/>
<dbReference type="EMBL" id="KN825356">
    <property type="protein sequence ID" value="KIK91724.1"/>
    <property type="molecule type" value="Genomic_DNA"/>
</dbReference>
<feature type="compositionally biased region" description="Basic and acidic residues" evidence="5">
    <location>
        <begin position="465"/>
        <end position="479"/>
    </location>
</feature>
<keyword evidence="3" id="KW-0175">Coiled coil</keyword>
<dbReference type="InterPro" id="IPR039754">
    <property type="entry name" value="Esf1"/>
</dbReference>
<evidence type="ECO:0000256" key="1">
    <source>
        <dbReference type="ARBA" id="ARBA00004604"/>
    </source>
</evidence>
<dbReference type="InterPro" id="IPR012580">
    <property type="entry name" value="NUC153"/>
</dbReference>
<feature type="compositionally biased region" description="Basic and acidic residues" evidence="5">
    <location>
        <begin position="51"/>
        <end position="77"/>
    </location>
</feature>
<feature type="region of interest" description="Disordered" evidence="5">
    <location>
        <begin position="431"/>
        <end position="700"/>
    </location>
</feature>
<feature type="region of interest" description="Disordered" evidence="5">
    <location>
        <begin position="1"/>
        <end position="163"/>
    </location>
</feature>
<feature type="compositionally biased region" description="Basic and acidic residues" evidence="5">
    <location>
        <begin position="650"/>
        <end position="671"/>
    </location>
</feature>
<feature type="compositionally biased region" description="Basic residues" evidence="5">
    <location>
        <begin position="41"/>
        <end position="50"/>
    </location>
</feature>
<reference evidence="8 9" key="1">
    <citation type="submission" date="2014-04" db="EMBL/GenBank/DDBJ databases">
        <authorList>
            <consortium name="DOE Joint Genome Institute"/>
            <person name="Kuo A."/>
            <person name="Kohler A."/>
            <person name="Jargeat P."/>
            <person name="Nagy L.G."/>
            <person name="Floudas D."/>
            <person name="Copeland A."/>
            <person name="Barry K.W."/>
            <person name="Cichocki N."/>
            <person name="Veneault-Fourrey C."/>
            <person name="LaButti K."/>
            <person name="Lindquist E.A."/>
            <person name="Lipzen A."/>
            <person name="Lundell T."/>
            <person name="Morin E."/>
            <person name="Murat C."/>
            <person name="Sun H."/>
            <person name="Tunlid A."/>
            <person name="Henrissat B."/>
            <person name="Grigoriev I.V."/>
            <person name="Hibbett D.S."/>
            <person name="Martin F."/>
            <person name="Nordberg H.P."/>
            <person name="Cantor M.N."/>
            <person name="Hua S.X."/>
        </authorList>
    </citation>
    <scope>NUCLEOTIDE SEQUENCE [LARGE SCALE GENOMIC DNA]</scope>
    <source>
        <strain evidence="8 9">Ve08.2h10</strain>
    </source>
</reference>
<feature type="region of interest" description="Disordered" evidence="5">
    <location>
        <begin position="738"/>
        <end position="796"/>
    </location>
</feature>
<feature type="compositionally biased region" description="Basic and acidic residues" evidence="5">
    <location>
        <begin position="26"/>
        <end position="40"/>
    </location>
</feature>
<feature type="compositionally biased region" description="Acidic residues" evidence="5">
    <location>
        <begin position="593"/>
        <end position="602"/>
    </location>
</feature>
<evidence type="ECO:0000256" key="2">
    <source>
        <dbReference type="ARBA" id="ARBA00009087"/>
    </source>
</evidence>
<dbReference type="STRING" id="930991.A0A0D0DYJ0"/>
<evidence type="ECO:0000313" key="8">
    <source>
        <dbReference type="EMBL" id="KIK91724.1"/>
    </source>
</evidence>
<proteinExistence type="inferred from homology"/>
<name>A0A0D0DYJ0_9AGAM</name>
<keyword evidence="4" id="KW-0539">Nucleus</keyword>
<feature type="region of interest" description="Disordered" evidence="5">
    <location>
        <begin position="273"/>
        <end position="297"/>
    </location>
</feature>
<dbReference type="Pfam" id="PF25121">
    <property type="entry name" value="RRM_ESF1"/>
    <property type="match status" value="1"/>
</dbReference>
<keyword evidence="9" id="KW-1185">Reference proteome</keyword>
<dbReference type="FunCoup" id="A0A0D0DYJ0">
    <property type="interactions" value="635"/>
</dbReference>